<dbReference type="RefSeq" id="WP_025909530.1">
    <property type="nucleotide sequence ID" value="NZ_KQ758641.1"/>
</dbReference>
<proteinExistence type="inferred from homology"/>
<name>A0A0V8JN37_9BACI</name>
<dbReference type="InterPro" id="IPR057326">
    <property type="entry name" value="KR_dom"/>
</dbReference>
<dbReference type="PRINTS" id="PR00080">
    <property type="entry name" value="SDRFAMILY"/>
</dbReference>
<keyword evidence="2" id="KW-0560">Oxidoreductase</keyword>
<gene>
    <name evidence="5" type="ORF">AS180_08410</name>
</gene>
<evidence type="ECO:0000259" key="4">
    <source>
        <dbReference type="SMART" id="SM00822"/>
    </source>
</evidence>
<evidence type="ECO:0000256" key="3">
    <source>
        <dbReference type="RuleBase" id="RU000363"/>
    </source>
</evidence>
<dbReference type="Proteomes" id="UP000053681">
    <property type="component" value="Unassembled WGS sequence"/>
</dbReference>
<dbReference type="PANTHER" id="PTHR44196:SF1">
    <property type="entry name" value="DEHYDROGENASE_REDUCTASE SDR FAMILY MEMBER 7B"/>
    <property type="match status" value="1"/>
</dbReference>
<dbReference type="Gene3D" id="3.40.50.720">
    <property type="entry name" value="NAD(P)-binding Rossmann-like Domain"/>
    <property type="match status" value="1"/>
</dbReference>
<evidence type="ECO:0000256" key="2">
    <source>
        <dbReference type="ARBA" id="ARBA00023002"/>
    </source>
</evidence>
<accession>A0A0V8JN37</accession>
<dbReference type="GeneID" id="93680915"/>
<comment type="similarity">
    <text evidence="1 3">Belongs to the short-chain dehydrogenases/reductases (SDR) family.</text>
</comment>
<organism evidence="5 6">
    <name type="scientific">Priestia veravalensis</name>
    <dbReference type="NCBI Taxonomy" id="1414648"/>
    <lineage>
        <taxon>Bacteria</taxon>
        <taxon>Bacillati</taxon>
        <taxon>Bacillota</taxon>
        <taxon>Bacilli</taxon>
        <taxon>Bacillales</taxon>
        <taxon>Bacillaceae</taxon>
        <taxon>Priestia</taxon>
    </lineage>
</organism>
<dbReference type="InterPro" id="IPR002347">
    <property type="entry name" value="SDR_fam"/>
</dbReference>
<dbReference type="SUPFAM" id="SSF51735">
    <property type="entry name" value="NAD(P)-binding Rossmann-fold domains"/>
    <property type="match status" value="1"/>
</dbReference>
<dbReference type="SMART" id="SM00822">
    <property type="entry name" value="PKS_KR"/>
    <property type="match status" value="1"/>
</dbReference>
<feature type="domain" description="Ketoreductase" evidence="4">
    <location>
        <begin position="2"/>
        <end position="180"/>
    </location>
</feature>
<dbReference type="Pfam" id="PF00106">
    <property type="entry name" value="adh_short"/>
    <property type="match status" value="1"/>
</dbReference>
<evidence type="ECO:0000313" key="5">
    <source>
        <dbReference type="EMBL" id="KSU88301.1"/>
    </source>
</evidence>
<dbReference type="PRINTS" id="PR00081">
    <property type="entry name" value="GDHRDH"/>
</dbReference>
<dbReference type="GO" id="GO:0016491">
    <property type="term" value="F:oxidoreductase activity"/>
    <property type="evidence" value="ECO:0007669"/>
    <property type="project" value="UniProtKB-KW"/>
</dbReference>
<dbReference type="AlphaFoldDB" id="A0A0V8JN37"/>
<dbReference type="InterPro" id="IPR036291">
    <property type="entry name" value="NAD(P)-bd_dom_sf"/>
</dbReference>
<dbReference type="GO" id="GO:0016020">
    <property type="term" value="C:membrane"/>
    <property type="evidence" value="ECO:0007669"/>
    <property type="project" value="TreeGrafter"/>
</dbReference>
<evidence type="ECO:0000313" key="6">
    <source>
        <dbReference type="Proteomes" id="UP000053681"/>
    </source>
</evidence>
<dbReference type="EMBL" id="LNQP01000025">
    <property type="protein sequence ID" value="KSU88301.1"/>
    <property type="molecule type" value="Genomic_DNA"/>
</dbReference>
<keyword evidence="6" id="KW-1185">Reference proteome</keyword>
<evidence type="ECO:0000256" key="1">
    <source>
        <dbReference type="ARBA" id="ARBA00006484"/>
    </source>
</evidence>
<protein>
    <submittedName>
        <fullName evidence="5">Short-chain dehydrogenase</fullName>
    </submittedName>
</protein>
<dbReference type="PANTHER" id="PTHR44196">
    <property type="entry name" value="DEHYDROGENASE/REDUCTASE SDR FAMILY MEMBER 7B"/>
    <property type="match status" value="1"/>
</dbReference>
<comment type="caution">
    <text evidence="5">The sequence shown here is derived from an EMBL/GenBank/DDBJ whole genome shotgun (WGS) entry which is preliminary data.</text>
</comment>
<reference evidence="5 6" key="1">
    <citation type="submission" date="2015-11" db="EMBL/GenBank/DDBJ databases">
        <title>Bacillus caseinolyticus sp nov.</title>
        <authorList>
            <person name="Dastager S.G."/>
            <person name="Mawlankar R."/>
        </authorList>
    </citation>
    <scope>NUCLEOTIDE SEQUENCE [LARGE SCALE GENOMIC DNA]</scope>
    <source>
        <strain evidence="5 6">SGD-V-76</strain>
    </source>
</reference>
<sequence length="219" mass="24121">MKTILITGGATGLGNELAKLYVQNGDQVILLGRNEERLNKAQEELGTSCIATVSADLTNYQELTQKMDNLLSFHSVDVLVNNAGMGHFGPLTSYTKEMIDEVIDTNVKGTIYLTQALLPHLQTREQASILTIISTAGLRGKKNESVYVASKFALRGFVESLKVECEHTSVSCTAAYMGGMDTPFWDNSDHIADKSRLKHPSEVASIIFNQRMTKEDIMM</sequence>